<keyword evidence="2" id="KW-1185">Reference proteome</keyword>
<dbReference type="AlphaFoldDB" id="A0AAV7UKF5"/>
<gene>
    <name evidence="1" type="ORF">NDU88_006045</name>
</gene>
<accession>A0AAV7UKF5</accession>
<evidence type="ECO:0000313" key="2">
    <source>
        <dbReference type="Proteomes" id="UP001066276"/>
    </source>
</evidence>
<protein>
    <recommendedName>
        <fullName evidence="3">Secreted protein</fullName>
    </recommendedName>
</protein>
<name>A0AAV7UKF5_PLEWA</name>
<proteinExistence type="predicted"/>
<organism evidence="1 2">
    <name type="scientific">Pleurodeles waltl</name>
    <name type="common">Iberian ribbed newt</name>
    <dbReference type="NCBI Taxonomy" id="8319"/>
    <lineage>
        <taxon>Eukaryota</taxon>
        <taxon>Metazoa</taxon>
        <taxon>Chordata</taxon>
        <taxon>Craniata</taxon>
        <taxon>Vertebrata</taxon>
        <taxon>Euteleostomi</taxon>
        <taxon>Amphibia</taxon>
        <taxon>Batrachia</taxon>
        <taxon>Caudata</taxon>
        <taxon>Salamandroidea</taxon>
        <taxon>Salamandridae</taxon>
        <taxon>Pleurodelinae</taxon>
        <taxon>Pleurodeles</taxon>
    </lineage>
</organism>
<sequence length="91" mass="10043">MPKRRRWEFPCGNLCSVLPAALWADQEAVSSAVHTDAVETKHSRAETLRSFLCSCASRAGDLEARWAAMLSGVHGLKCHPRFSGKVVYRVA</sequence>
<dbReference type="EMBL" id="JANPWB010000005">
    <property type="protein sequence ID" value="KAJ1189297.1"/>
    <property type="molecule type" value="Genomic_DNA"/>
</dbReference>
<comment type="caution">
    <text evidence="1">The sequence shown here is derived from an EMBL/GenBank/DDBJ whole genome shotgun (WGS) entry which is preliminary data.</text>
</comment>
<evidence type="ECO:0000313" key="1">
    <source>
        <dbReference type="EMBL" id="KAJ1189297.1"/>
    </source>
</evidence>
<evidence type="ECO:0008006" key="3">
    <source>
        <dbReference type="Google" id="ProtNLM"/>
    </source>
</evidence>
<dbReference type="Proteomes" id="UP001066276">
    <property type="component" value="Chromosome 3_1"/>
</dbReference>
<reference evidence="1" key="1">
    <citation type="journal article" date="2022" name="bioRxiv">
        <title>Sequencing and chromosome-scale assembly of the giantPleurodeles waltlgenome.</title>
        <authorList>
            <person name="Brown T."/>
            <person name="Elewa A."/>
            <person name="Iarovenko S."/>
            <person name="Subramanian E."/>
            <person name="Araus A.J."/>
            <person name="Petzold A."/>
            <person name="Susuki M."/>
            <person name="Suzuki K.-i.T."/>
            <person name="Hayashi T."/>
            <person name="Toyoda A."/>
            <person name="Oliveira C."/>
            <person name="Osipova E."/>
            <person name="Leigh N.D."/>
            <person name="Simon A."/>
            <person name="Yun M.H."/>
        </authorList>
    </citation>
    <scope>NUCLEOTIDE SEQUENCE</scope>
    <source>
        <strain evidence="1">20211129_DDA</strain>
        <tissue evidence="1">Liver</tissue>
    </source>
</reference>